<dbReference type="EMBL" id="AP027151">
    <property type="protein sequence ID" value="BDV42423.1"/>
    <property type="molecule type" value="Genomic_DNA"/>
</dbReference>
<evidence type="ECO:0000256" key="2">
    <source>
        <dbReference type="SAM" id="SignalP"/>
    </source>
</evidence>
<dbReference type="Proteomes" id="UP001317705">
    <property type="component" value="Chromosome"/>
</dbReference>
<feature type="transmembrane region" description="Helical" evidence="1">
    <location>
        <begin position="63"/>
        <end position="87"/>
    </location>
</feature>
<feature type="signal peptide" evidence="2">
    <location>
        <begin position="1"/>
        <end position="33"/>
    </location>
</feature>
<protein>
    <submittedName>
        <fullName evidence="3">Uncharacterized protein</fullName>
    </submittedName>
</protein>
<keyword evidence="1" id="KW-0472">Membrane</keyword>
<proteinExistence type="predicted"/>
<keyword evidence="1" id="KW-1133">Transmembrane helix</keyword>
<evidence type="ECO:0000256" key="1">
    <source>
        <dbReference type="SAM" id="Phobius"/>
    </source>
</evidence>
<reference evidence="3 4" key="1">
    <citation type="submission" date="2022-12" db="EMBL/GenBank/DDBJ databases">
        <title>Polyphasic characterization of Geotalea uranireducens NIT-SL11 newly isolated from a complex of sewage sludge and microbially reduced graphene oxide.</title>
        <authorList>
            <person name="Xie L."/>
            <person name="Yoshida N."/>
            <person name="Meng L."/>
        </authorList>
    </citation>
    <scope>NUCLEOTIDE SEQUENCE [LARGE SCALE GENOMIC DNA]</scope>
    <source>
        <strain evidence="3 4">NIT-SL11</strain>
    </source>
</reference>
<keyword evidence="4" id="KW-1185">Reference proteome</keyword>
<dbReference type="PROSITE" id="PS51257">
    <property type="entry name" value="PROKAR_LIPOPROTEIN"/>
    <property type="match status" value="1"/>
</dbReference>
<evidence type="ECO:0000313" key="4">
    <source>
        <dbReference type="Proteomes" id="UP001317705"/>
    </source>
</evidence>
<name>A0ABN6VQ43_9BACT</name>
<keyword evidence="1" id="KW-0812">Transmembrane</keyword>
<feature type="chain" id="PRO_5046419335" evidence="2">
    <location>
        <begin position="34"/>
        <end position="107"/>
    </location>
</feature>
<dbReference type="RefSeq" id="WP_282002870.1">
    <property type="nucleotide sequence ID" value="NZ_AP027151.1"/>
</dbReference>
<accession>A0ABN6VQ43</accession>
<evidence type="ECO:0000313" key="3">
    <source>
        <dbReference type="EMBL" id="BDV42423.1"/>
    </source>
</evidence>
<sequence>MSIFKRFAPPVAIFSISLLVAMILAAACGLALAADPVAAATPVVTPGVPQASLFAWFRQNLVYVLGVALAISELLGVIPTFQGNGVLDSIIKSLKFLISKTTTPPAA</sequence>
<organism evidence="3 4">
    <name type="scientific">Geotalea uraniireducens</name>
    <dbReference type="NCBI Taxonomy" id="351604"/>
    <lineage>
        <taxon>Bacteria</taxon>
        <taxon>Pseudomonadati</taxon>
        <taxon>Thermodesulfobacteriota</taxon>
        <taxon>Desulfuromonadia</taxon>
        <taxon>Geobacterales</taxon>
        <taxon>Geobacteraceae</taxon>
        <taxon>Geotalea</taxon>
    </lineage>
</organism>
<gene>
    <name evidence="3" type="ORF">GURASL_13460</name>
</gene>
<keyword evidence="2" id="KW-0732">Signal</keyword>